<dbReference type="Proteomes" id="UP001231189">
    <property type="component" value="Unassembled WGS sequence"/>
</dbReference>
<feature type="compositionally biased region" description="Basic and acidic residues" evidence="2">
    <location>
        <begin position="98"/>
        <end position="116"/>
    </location>
</feature>
<evidence type="ECO:0000256" key="2">
    <source>
        <dbReference type="SAM" id="MobiDB-lite"/>
    </source>
</evidence>
<organism evidence="3 4">
    <name type="scientific">Lolium multiflorum</name>
    <name type="common">Italian ryegrass</name>
    <name type="synonym">Lolium perenne subsp. multiflorum</name>
    <dbReference type="NCBI Taxonomy" id="4521"/>
    <lineage>
        <taxon>Eukaryota</taxon>
        <taxon>Viridiplantae</taxon>
        <taxon>Streptophyta</taxon>
        <taxon>Embryophyta</taxon>
        <taxon>Tracheophyta</taxon>
        <taxon>Spermatophyta</taxon>
        <taxon>Magnoliopsida</taxon>
        <taxon>Liliopsida</taxon>
        <taxon>Poales</taxon>
        <taxon>Poaceae</taxon>
        <taxon>BOP clade</taxon>
        <taxon>Pooideae</taxon>
        <taxon>Poodae</taxon>
        <taxon>Poeae</taxon>
        <taxon>Poeae Chloroplast Group 2 (Poeae type)</taxon>
        <taxon>Loliodinae</taxon>
        <taxon>Loliinae</taxon>
        <taxon>Lolium</taxon>
    </lineage>
</organism>
<dbReference type="EMBL" id="JAUUTY010000003">
    <property type="protein sequence ID" value="KAK1660512.1"/>
    <property type="molecule type" value="Genomic_DNA"/>
</dbReference>
<feature type="coiled-coil region" evidence="1">
    <location>
        <begin position="175"/>
        <end position="284"/>
    </location>
</feature>
<proteinExistence type="predicted"/>
<keyword evidence="1" id="KW-0175">Coiled coil</keyword>
<evidence type="ECO:0000313" key="3">
    <source>
        <dbReference type="EMBL" id="KAK1660512.1"/>
    </source>
</evidence>
<dbReference type="AlphaFoldDB" id="A0AAD8SN36"/>
<feature type="region of interest" description="Disordered" evidence="2">
    <location>
        <begin position="1"/>
        <end position="40"/>
    </location>
</feature>
<comment type="caution">
    <text evidence="3">The sequence shown here is derived from an EMBL/GenBank/DDBJ whole genome shotgun (WGS) entry which is preliminary data.</text>
</comment>
<name>A0AAD8SN36_LOLMU</name>
<sequence>MPPPDAPRAKPLGAVSNAPPPKPSKLIKGKATAPSAPSTGQQPLVLHVAKAAKDVATKATGLLGRITEFKRQGRDLGHLLPYAQKWNAADISPATRGLGKDRLPAPDPAGDRSSEEHFMRLRNAVKELDSAWYDATNNLMLTADARKTLFEELLWEHRELAEAHDKCQVIPEASIDALKEQLATAQREKDQLIRQHKEELDALKTSHRELKTQLIQLGLDHANALKAAEADAAAKMEEALEDASNANVVLLAELEEAAKARKGAEEKAARLEEEHKECDQLILQTDALAYRLFPDSQGHAVKKVDVRRKDQGRADLNVPWTPNDHLVALNARVSHMRAIDRNLSDIPDVATQLFGTLLAKSAGHLLPHRDRLKGAGGRIRGGGASVGGGLSPPALLLLVLSSIGTPSRRA</sequence>
<protein>
    <submittedName>
        <fullName evidence="3">Uncharacterized protein</fullName>
    </submittedName>
</protein>
<keyword evidence="4" id="KW-1185">Reference proteome</keyword>
<reference evidence="3" key="1">
    <citation type="submission" date="2023-07" db="EMBL/GenBank/DDBJ databases">
        <title>A chromosome-level genome assembly of Lolium multiflorum.</title>
        <authorList>
            <person name="Chen Y."/>
            <person name="Copetti D."/>
            <person name="Kolliker R."/>
            <person name="Studer B."/>
        </authorList>
    </citation>
    <scope>NUCLEOTIDE SEQUENCE</scope>
    <source>
        <strain evidence="3">02402/16</strain>
        <tissue evidence="3">Leaf</tissue>
    </source>
</reference>
<evidence type="ECO:0000313" key="4">
    <source>
        <dbReference type="Proteomes" id="UP001231189"/>
    </source>
</evidence>
<feature type="region of interest" description="Disordered" evidence="2">
    <location>
        <begin position="94"/>
        <end position="116"/>
    </location>
</feature>
<evidence type="ECO:0000256" key="1">
    <source>
        <dbReference type="SAM" id="Coils"/>
    </source>
</evidence>
<accession>A0AAD8SN36</accession>
<gene>
    <name evidence="3" type="ORF">QYE76_048671</name>
</gene>